<accession>A0A2M7G8K2</accession>
<reference evidence="2 3" key="1">
    <citation type="submission" date="2017-09" db="EMBL/GenBank/DDBJ databases">
        <title>Depth-based differentiation of microbial function through sediment-hosted aquifers and enrichment of novel symbionts in the deep terrestrial subsurface.</title>
        <authorList>
            <person name="Probst A.J."/>
            <person name="Ladd B."/>
            <person name="Jarett J.K."/>
            <person name="Geller-Mcgrath D.E."/>
            <person name="Sieber C.M."/>
            <person name="Emerson J.B."/>
            <person name="Anantharaman K."/>
            <person name="Thomas B.C."/>
            <person name="Malmstrom R."/>
            <person name="Stieglmeier M."/>
            <person name="Klingl A."/>
            <person name="Woyke T."/>
            <person name="Ryan C.M."/>
            <person name="Banfield J.F."/>
        </authorList>
    </citation>
    <scope>NUCLEOTIDE SEQUENCE [LARGE SCALE GENOMIC DNA]</scope>
    <source>
        <strain evidence="2">CG17_big_fil_post_rev_8_21_14_2_50_48_46</strain>
    </source>
</reference>
<dbReference type="InterPro" id="IPR008258">
    <property type="entry name" value="Transglycosylase_SLT_dom_1"/>
</dbReference>
<dbReference type="Gene3D" id="1.10.530.10">
    <property type="match status" value="1"/>
</dbReference>
<name>A0A2M7G8K2_9BACT</name>
<dbReference type="AlphaFoldDB" id="A0A2M7G8K2"/>
<proteinExistence type="predicted"/>
<gene>
    <name evidence="2" type="ORF">COW36_03870</name>
</gene>
<evidence type="ECO:0000313" key="2">
    <source>
        <dbReference type="EMBL" id="PIW18437.1"/>
    </source>
</evidence>
<evidence type="ECO:0000313" key="3">
    <source>
        <dbReference type="Proteomes" id="UP000231019"/>
    </source>
</evidence>
<organism evidence="2 3">
    <name type="scientific">bacterium (Candidatus Blackallbacteria) CG17_big_fil_post_rev_8_21_14_2_50_48_46</name>
    <dbReference type="NCBI Taxonomy" id="2014261"/>
    <lineage>
        <taxon>Bacteria</taxon>
        <taxon>Candidatus Blackallbacteria</taxon>
    </lineage>
</organism>
<dbReference type="Proteomes" id="UP000231019">
    <property type="component" value="Unassembled WGS sequence"/>
</dbReference>
<dbReference type="InterPro" id="IPR023346">
    <property type="entry name" value="Lysozyme-like_dom_sf"/>
</dbReference>
<dbReference type="SUPFAM" id="SSF53955">
    <property type="entry name" value="Lysozyme-like"/>
    <property type="match status" value="1"/>
</dbReference>
<dbReference type="Pfam" id="PF01464">
    <property type="entry name" value="SLT"/>
    <property type="match status" value="1"/>
</dbReference>
<comment type="caution">
    <text evidence="2">The sequence shown here is derived from an EMBL/GenBank/DDBJ whole genome shotgun (WGS) entry which is preliminary data.</text>
</comment>
<feature type="domain" description="Transglycosylase SLT" evidence="1">
    <location>
        <begin position="100"/>
        <end position="216"/>
    </location>
</feature>
<sequence>MLRPLQIPQPGLAMIQTQSVSRMLGVSASVQSQNTGTGSRDQFQLMHPSLLMQRSATPISVPPVSFSSPTQQLQYLGQKYGVVQTGSLSQFQTEVIKAVIRVKAREHGIPEKVALGIAGNESGWKMWSNLEKGTVIQGKNIRDGELKSTDWGVMQINDKAHGSARVFPRAKYDLEFNIDYGLSFLARQRQKIKGDLGLGLGDWDRTVASYNLGHDPQTSKSLAIAQNYVSHVSNKTQYA</sequence>
<protein>
    <recommendedName>
        <fullName evidence="1">Transglycosylase SLT domain-containing protein</fullName>
    </recommendedName>
</protein>
<evidence type="ECO:0000259" key="1">
    <source>
        <dbReference type="Pfam" id="PF01464"/>
    </source>
</evidence>
<dbReference type="EMBL" id="PFFQ01000012">
    <property type="protein sequence ID" value="PIW18437.1"/>
    <property type="molecule type" value="Genomic_DNA"/>
</dbReference>